<feature type="transmembrane region" description="Helical" evidence="8">
    <location>
        <begin position="54"/>
        <end position="73"/>
    </location>
</feature>
<feature type="transmembrane region" description="Helical" evidence="8">
    <location>
        <begin position="283"/>
        <end position="303"/>
    </location>
</feature>
<dbReference type="FunFam" id="1.20.1250.20:FF:000197">
    <property type="entry name" value="Siderophore iron transporter 1"/>
    <property type="match status" value="1"/>
</dbReference>
<evidence type="ECO:0000256" key="4">
    <source>
        <dbReference type="ARBA" id="ARBA00022692"/>
    </source>
</evidence>
<protein>
    <submittedName>
        <fullName evidence="10">Major facilitator superfamily domain-containing protein</fullName>
    </submittedName>
</protein>
<dbReference type="GO" id="GO:0006811">
    <property type="term" value="P:monoatomic ion transport"/>
    <property type="evidence" value="ECO:0007669"/>
    <property type="project" value="UniProtKB-KW"/>
</dbReference>
<dbReference type="Proteomes" id="UP001164286">
    <property type="component" value="Unassembled WGS sequence"/>
</dbReference>
<keyword evidence="6" id="KW-0406">Ion transport</keyword>
<feature type="transmembrane region" description="Helical" evidence="8">
    <location>
        <begin position="346"/>
        <end position="367"/>
    </location>
</feature>
<feature type="transmembrane region" description="Helical" evidence="8">
    <location>
        <begin position="552"/>
        <end position="576"/>
    </location>
</feature>
<dbReference type="EMBL" id="JAKWFO010000003">
    <property type="protein sequence ID" value="KAI9638482.1"/>
    <property type="molecule type" value="Genomic_DNA"/>
</dbReference>
<comment type="subcellular location">
    <subcellularLocation>
        <location evidence="1">Membrane</location>
        <topology evidence="1">Multi-pass membrane protein</topology>
    </subcellularLocation>
</comment>
<name>A0AA38HEB4_9TREE</name>
<evidence type="ECO:0000256" key="7">
    <source>
        <dbReference type="ARBA" id="ARBA00023136"/>
    </source>
</evidence>
<comment type="caution">
    <text evidence="10">The sequence shown here is derived from an EMBL/GenBank/DDBJ whole genome shotgun (WGS) entry which is preliminary data.</text>
</comment>
<reference evidence="10" key="1">
    <citation type="journal article" date="2022" name="G3 (Bethesda)">
        <title>High quality genome of the basidiomycete yeast Dioszegia hungarica PDD-24b-2 isolated from cloud water.</title>
        <authorList>
            <person name="Jarrige D."/>
            <person name="Haridas S."/>
            <person name="Bleykasten-Grosshans C."/>
            <person name="Joly M."/>
            <person name="Nadalig T."/>
            <person name="Sancelme M."/>
            <person name="Vuilleumier S."/>
            <person name="Grigoriev I.V."/>
            <person name="Amato P."/>
            <person name="Bringel F."/>
        </authorList>
    </citation>
    <scope>NUCLEOTIDE SEQUENCE</scope>
    <source>
        <strain evidence="10">PDD-24b-2</strain>
    </source>
</reference>
<evidence type="ECO:0000259" key="9">
    <source>
        <dbReference type="PROSITE" id="PS50850"/>
    </source>
</evidence>
<dbReference type="Pfam" id="PF07690">
    <property type="entry name" value="MFS_1"/>
    <property type="match status" value="1"/>
</dbReference>
<feature type="transmembrane region" description="Helical" evidence="8">
    <location>
        <begin position="93"/>
        <end position="113"/>
    </location>
</feature>
<feature type="transmembrane region" description="Helical" evidence="8">
    <location>
        <begin position="420"/>
        <end position="437"/>
    </location>
</feature>
<dbReference type="PROSITE" id="PS50850">
    <property type="entry name" value="MFS"/>
    <property type="match status" value="1"/>
</dbReference>
<dbReference type="InterPro" id="IPR020846">
    <property type="entry name" value="MFS_dom"/>
</dbReference>
<feature type="transmembrane region" description="Helical" evidence="8">
    <location>
        <begin position="387"/>
        <end position="408"/>
    </location>
</feature>
<evidence type="ECO:0000256" key="6">
    <source>
        <dbReference type="ARBA" id="ARBA00023065"/>
    </source>
</evidence>
<dbReference type="InterPro" id="IPR011701">
    <property type="entry name" value="MFS"/>
</dbReference>
<dbReference type="InterPro" id="IPR036259">
    <property type="entry name" value="MFS_trans_sf"/>
</dbReference>
<comment type="similarity">
    <text evidence="2">Belongs to the major facilitator superfamily.</text>
</comment>
<feature type="transmembrane region" description="Helical" evidence="8">
    <location>
        <begin position="214"/>
        <end position="238"/>
    </location>
</feature>
<feature type="transmembrane region" description="Helical" evidence="8">
    <location>
        <begin position="315"/>
        <end position="334"/>
    </location>
</feature>
<evidence type="ECO:0000256" key="1">
    <source>
        <dbReference type="ARBA" id="ARBA00004141"/>
    </source>
</evidence>
<organism evidence="10 11">
    <name type="scientific">Dioszegia hungarica</name>
    <dbReference type="NCBI Taxonomy" id="4972"/>
    <lineage>
        <taxon>Eukaryota</taxon>
        <taxon>Fungi</taxon>
        <taxon>Dikarya</taxon>
        <taxon>Basidiomycota</taxon>
        <taxon>Agaricomycotina</taxon>
        <taxon>Tremellomycetes</taxon>
        <taxon>Tremellales</taxon>
        <taxon>Bulleribasidiaceae</taxon>
        <taxon>Dioszegia</taxon>
    </lineage>
</organism>
<evidence type="ECO:0000256" key="3">
    <source>
        <dbReference type="ARBA" id="ARBA00022448"/>
    </source>
</evidence>
<accession>A0AA38HEB4</accession>
<dbReference type="SUPFAM" id="SSF103473">
    <property type="entry name" value="MFS general substrate transporter"/>
    <property type="match status" value="1"/>
</dbReference>
<dbReference type="PANTHER" id="PTHR23501:SF58">
    <property type="entry name" value="LOW AFFINITY HEME TRANSPORTER STR3"/>
    <property type="match status" value="1"/>
</dbReference>
<dbReference type="RefSeq" id="XP_052948259.1">
    <property type="nucleotide sequence ID" value="XM_053092191.1"/>
</dbReference>
<feature type="domain" description="Major facilitator superfamily (MFS) profile" evidence="9">
    <location>
        <begin position="49"/>
        <end position="579"/>
    </location>
</feature>
<feature type="transmembrane region" description="Helical" evidence="8">
    <location>
        <begin position="125"/>
        <end position="143"/>
    </location>
</feature>
<proteinExistence type="inferred from homology"/>
<evidence type="ECO:0000313" key="11">
    <source>
        <dbReference type="Proteomes" id="UP001164286"/>
    </source>
</evidence>
<keyword evidence="5 8" id="KW-1133">Transmembrane helix</keyword>
<feature type="transmembrane region" description="Helical" evidence="8">
    <location>
        <begin position="478"/>
        <end position="502"/>
    </location>
</feature>
<dbReference type="AlphaFoldDB" id="A0AA38HEB4"/>
<keyword evidence="7 8" id="KW-0472">Membrane</keyword>
<dbReference type="GO" id="GO:0005886">
    <property type="term" value="C:plasma membrane"/>
    <property type="evidence" value="ECO:0007669"/>
    <property type="project" value="TreeGrafter"/>
</dbReference>
<keyword evidence="11" id="KW-1185">Reference proteome</keyword>
<evidence type="ECO:0000313" key="10">
    <source>
        <dbReference type="EMBL" id="KAI9638482.1"/>
    </source>
</evidence>
<keyword evidence="3" id="KW-0813">Transport</keyword>
<dbReference type="Gene3D" id="1.20.1250.20">
    <property type="entry name" value="MFS general substrate transporter like domains"/>
    <property type="match status" value="2"/>
</dbReference>
<feature type="transmembrane region" description="Helical" evidence="8">
    <location>
        <begin position="149"/>
        <end position="170"/>
    </location>
</feature>
<evidence type="ECO:0000256" key="8">
    <source>
        <dbReference type="SAM" id="Phobius"/>
    </source>
</evidence>
<sequence>MPAEHESHDKSKDVPMGEEGARHVLEHDKVSFVSEDQDEGVTRIEALYLVFGRGWRLVLLWASIGLIAYVYALSQSTTYVYLQFATSAFSRHAALGTIGVINGLVASIAQPIIAKLCDLSSRPAAYTAAVLLYVIGYIIVAASHTVGEVAGGEVLFTIGNTGLSLINTIIVADMTNLQNRGLVNSLMASPFILNAFIAGYITEGISAFSENGWRWGYGMFIILVPVCIAPALVVLFWADRKARRTGALSLASSSYVRRQLLKGTEPQQTRLQLAMYYFHRTDVIGLILLAVSFGLLLVPATIATTMVGGYSNPSIIAMYVIGAVLWIVFIGYEWKFAKYPIMPKRVLNRSLICSCIIDFFYFLSYYVAGTYWLSWVYVVKDWSDRDYTFFSNILTVGLCFFGIVAGLLQRYTHRYKWIQLVGLVLRLIGNGLVFYASKNPTDAVLVMSQILGSAGGGFSVIGSMLAAQASVPHQDTALAISLLNLWTQAGGAVGAAIGASIWTNRLPEALQKHLGNDLNSTQIADIYGSIVVARLAEPREKVIEAYKEASHYIFLAALILTAIPVVAGFFTSNFYLDTRHNTIEDKVIVMRSEEETDEAVIREKVQAVEEAARRELGIAPAQALHQRR</sequence>
<feature type="transmembrane region" description="Helical" evidence="8">
    <location>
        <begin position="443"/>
        <end position="466"/>
    </location>
</feature>
<gene>
    <name evidence="10" type="ORF">MKK02DRAFT_42876</name>
</gene>
<evidence type="ECO:0000256" key="2">
    <source>
        <dbReference type="ARBA" id="ARBA00008335"/>
    </source>
</evidence>
<dbReference type="GeneID" id="77731396"/>
<dbReference type="GO" id="GO:0022857">
    <property type="term" value="F:transmembrane transporter activity"/>
    <property type="evidence" value="ECO:0007669"/>
    <property type="project" value="InterPro"/>
</dbReference>
<evidence type="ECO:0000256" key="5">
    <source>
        <dbReference type="ARBA" id="ARBA00022989"/>
    </source>
</evidence>
<feature type="transmembrane region" description="Helical" evidence="8">
    <location>
        <begin position="182"/>
        <end position="202"/>
    </location>
</feature>
<keyword evidence="4 8" id="KW-0812">Transmembrane</keyword>
<dbReference type="PANTHER" id="PTHR23501">
    <property type="entry name" value="MAJOR FACILITATOR SUPERFAMILY"/>
    <property type="match status" value="1"/>
</dbReference>